<dbReference type="EMBL" id="BMFV01000013">
    <property type="protein sequence ID" value="GGH81655.1"/>
    <property type="molecule type" value="Genomic_DNA"/>
</dbReference>
<reference evidence="2" key="1">
    <citation type="journal article" date="2014" name="Int. J. Syst. Evol. Microbiol.">
        <title>Complete genome sequence of Corynebacterium casei LMG S-19264T (=DSM 44701T), isolated from a smear-ripened cheese.</title>
        <authorList>
            <consortium name="US DOE Joint Genome Institute (JGI-PGF)"/>
            <person name="Walter F."/>
            <person name="Albersmeier A."/>
            <person name="Kalinowski J."/>
            <person name="Ruckert C."/>
        </authorList>
    </citation>
    <scope>NUCLEOTIDE SEQUENCE</scope>
    <source>
        <strain evidence="2">CGMCC 1.12777</strain>
    </source>
</reference>
<dbReference type="GO" id="GO:0046983">
    <property type="term" value="F:protein dimerization activity"/>
    <property type="evidence" value="ECO:0007669"/>
    <property type="project" value="InterPro"/>
</dbReference>
<organism evidence="2 3">
    <name type="scientific">Pullulanibacillus pueri</name>
    <dbReference type="NCBI Taxonomy" id="1437324"/>
    <lineage>
        <taxon>Bacteria</taxon>
        <taxon>Bacillati</taxon>
        <taxon>Bacillota</taxon>
        <taxon>Bacilli</taxon>
        <taxon>Bacillales</taxon>
        <taxon>Sporolactobacillaceae</taxon>
        <taxon>Pullulanibacillus</taxon>
    </lineage>
</organism>
<name>A0A8J2ZW20_9BACL</name>
<accession>A0A8J2ZW20</accession>
<reference evidence="2" key="2">
    <citation type="submission" date="2020-09" db="EMBL/GenBank/DDBJ databases">
        <authorList>
            <person name="Sun Q."/>
            <person name="Zhou Y."/>
        </authorList>
    </citation>
    <scope>NUCLEOTIDE SEQUENCE</scope>
    <source>
        <strain evidence="2">CGMCC 1.12777</strain>
    </source>
</reference>
<proteinExistence type="predicted"/>
<gene>
    <name evidence="2" type="ORF">GCM10007096_19870</name>
</gene>
<evidence type="ECO:0000313" key="2">
    <source>
        <dbReference type="EMBL" id="GGH81655.1"/>
    </source>
</evidence>
<keyword evidence="3" id="KW-1185">Reference proteome</keyword>
<evidence type="ECO:0000313" key="3">
    <source>
        <dbReference type="Proteomes" id="UP000656813"/>
    </source>
</evidence>
<dbReference type="SUPFAM" id="SSF47406">
    <property type="entry name" value="SinR repressor dimerisation domain-like"/>
    <property type="match status" value="1"/>
</dbReference>
<dbReference type="GO" id="GO:0006355">
    <property type="term" value="P:regulation of DNA-templated transcription"/>
    <property type="evidence" value="ECO:0007669"/>
    <property type="project" value="InterPro"/>
</dbReference>
<feature type="domain" description="Sin" evidence="1">
    <location>
        <begin position="1"/>
        <end position="34"/>
    </location>
</feature>
<dbReference type="Proteomes" id="UP000656813">
    <property type="component" value="Unassembled WGS sequence"/>
</dbReference>
<evidence type="ECO:0000259" key="1">
    <source>
        <dbReference type="PROSITE" id="PS51500"/>
    </source>
</evidence>
<protein>
    <recommendedName>
        <fullName evidence="1">Sin domain-containing protein</fullName>
    </recommendedName>
</protein>
<sequence>MKRGIDKEWLYMMLLAKELGVTKEEVRECIHVHRLVASSKESGESFNTIKCISNVHDKGGDL</sequence>
<dbReference type="AlphaFoldDB" id="A0A8J2ZW20"/>
<dbReference type="InterPro" id="IPR036281">
    <property type="entry name" value="SinR/SinI_dimer_dom_sf"/>
</dbReference>
<dbReference type="RefSeq" id="WP_188497246.1">
    <property type="nucleotide sequence ID" value="NZ_BMFV01000013.1"/>
</dbReference>
<dbReference type="InterPro" id="IPR010981">
    <property type="entry name" value="SinR/SinI_dimer_dom"/>
</dbReference>
<dbReference type="PROSITE" id="PS51500">
    <property type="entry name" value="SIN"/>
    <property type="match status" value="1"/>
</dbReference>
<comment type="caution">
    <text evidence="2">The sequence shown here is derived from an EMBL/GenBank/DDBJ whole genome shotgun (WGS) entry which is preliminary data.</text>
</comment>
<dbReference type="Pfam" id="PF08671">
    <property type="entry name" value="SinI"/>
    <property type="match status" value="1"/>
</dbReference>